<dbReference type="PANTHER" id="PTHR19441">
    <property type="entry name" value="WHEY ACDIC PROTEIN WAP"/>
    <property type="match status" value="1"/>
</dbReference>
<organism evidence="5 6">
    <name type="scientific">Pelodiscus sinensis</name>
    <name type="common">Chinese softshell turtle</name>
    <name type="synonym">Trionyx sinensis</name>
    <dbReference type="NCBI Taxonomy" id="13735"/>
    <lineage>
        <taxon>Eukaryota</taxon>
        <taxon>Metazoa</taxon>
        <taxon>Chordata</taxon>
        <taxon>Craniata</taxon>
        <taxon>Vertebrata</taxon>
        <taxon>Euteleostomi</taxon>
        <taxon>Archelosauria</taxon>
        <taxon>Testudinata</taxon>
        <taxon>Testudines</taxon>
        <taxon>Cryptodira</taxon>
        <taxon>Trionychia</taxon>
        <taxon>Trionychidae</taxon>
        <taxon>Pelodiscus</taxon>
    </lineage>
</organism>
<dbReference type="Pfam" id="PF00095">
    <property type="entry name" value="WAP"/>
    <property type="match status" value="2"/>
</dbReference>
<dbReference type="InterPro" id="IPR036645">
    <property type="entry name" value="Elafin-like_sf"/>
</dbReference>
<evidence type="ECO:0000259" key="4">
    <source>
        <dbReference type="PROSITE" id="PS51390"/>
    </source>
</evidence>
<proteinExistence type="predicted"/>
<dbReference type="Proteomes" id="UP000007267">
    <property type="component" value="Unassembled WGS sequence"/>
</dbReference>
<dbReference type="InterPro" id="IPR050514">
    <property type="entry name" value="WAP_four-disulfide_core"/>
</dbReference>
<dbReference type="EMBL" id="AGCU01077847">
    <property type="status" value="NOT_ANNOTATED_CDS"/>
    <property type="molecule type" value="Genomic_DNA"/>
</dbReference>
<keyword evidence="2" id="KW-1015">Disulfide bond</keyword>
<reference evidence="6" key="2">
    <citation type="journal article" date="2013" name="Nat. Genet.">
        <title>The draft genomes of soft-shell turtle and green sea turtle yield insights into the development and evolution of the turtle-specific body plan.</title>
        <authorList>
            <person name="Wang Z."/>
            <person name="Pascual-Anaya J."/>
            <person name="Zadissa A."/>
            <person name="Li W."/>
            <person name="Niimura Y."/>
            <person name="Huang Z."/>
            <person name="Li C."/>
            <person name="White S."/>
            <person name="Xiong Z."/>
            <person name="Fang D."/>
            <person name="Wang B."/>
            <person name="Ming Y."/>
            <person name="Chen Y."/>
            <person name="Zheng Y."/>
            <person name="Kuraku S."/>
            <person name="Pignatelli M."/>
            <person name="Herrero J."/>
            <person name="Beal K."/>
            <person name="Nozawa M."/>
            <person name="Li Q."/>
            <person name="Wang J."/>
            <person name="Zhang H."/>
            <person name="Yu L."/>
            <person name="Shigenobu S."/>
            <person name="Wang J."/>
            <person name="Liu J."/>
            <person name="Flicek P."/>
            <person name="Searle S."/>
            <person name="Wang J."/>
            <person name="Kuratani S."/>
            <person name="Yin Y."/>
            <person name="Aken B."/>
            <person name="Zhang G."/>
            <person name="Irie N."/>
        </authorList>
    </citation>
    <scope>NUCLEOTIDE SEQUENCE [LARGE SCALE GENOMIC DNA]</scope>
    <source>
        <strain evidence="6">Daiwa-1</strain>
    </source>
</reference>
<reference evidence="5" key="3">
    <citation type="submission" date="2025-08" db="UniProtKB">
        <authorList>
            <consortium name="Ensembl"/>
        </authorList>
    </citation>
    <scope>IDENTIFICATION</scope>
</reference>
<dbReference type="GeneTree" id="ENSGT01120000272199"/>
<dbReference type="GO" id="GO:0005615">
    <property type="term" value="C:extracellular space"/>
    <property type="evidence" value="ECO:0007669"/>
    <property type="project" value="TreeGrafter"/>
</dbReference>
<dbReference type="SUPFAM" id="SSF57256">
    <property type="entry name" value="Elafin-like"/>
    <property type="match status" value="2"/>
</dbReference>
<reference evidence="5" key="4">
    <citation type="submission" date="2025-09" db="UniProtKB">
        <authorList>
            <consortium name="Ensembl"/>
        </authorList>
    </citation>
    <scope>IDENTIFICATION</scope>
</reference>
<dbReference type="PANTHER" id="PTHR19441:SF30">
    <property type="entry name" value="ELAFIN"/>
    <property type="match status" value="1"/>
</dbReference>
<sequence length="140" mass="15147">MKSAGIFLLVGTLTLWMAQPSWTGMTLPVQQILQVEPGTCPVVVLRCKMHNPPNRCTSDSQCAGTDKCCDTGCGLDCIPTQEVTVKAGTCPWIKNKCQMINPPNTCKKDDDCPSIMKCCMSSCGKQCMNPNPSSSSGQYF</sequence>
<dbReference type="Ensembl" id="ENSPSIT00000016490.1">
    <property type="protein sequence ID" value="ENSPSIP00000016414.1"/>
    <property type="gene ID" value="ENSPSIG00000014638.1"/>
</dbReference>
<dbReference type="PROSITE" id="PS51390">
    <property type="entry name" value="WAP"/>
    <property type="match status" value="2"/>
</dbReference>
<dbReference type="GO" id="GO:0019731">
    <property type="term" value="P:antibacterial humoral response"/>
    <property type="evidence" value="ECO:0007669"/>
    <property type="project" value="TreeGrafter"/>
</dbReference>
<dbReference type="InterPro" id="IPR008197">
    <property type="entry name" value="WAP_dom"/>
</dbReference>
<dbReference type="FunFam" id="4.10.75.10:FF:000001">
    <property type="entry name" value="Anosmin 1"/>
    <property type="match status" value="2"/>
</dbReference>
<reference evidence="6" key="1">
    <citation type="submission" date="2011-10" db="EMBL/GenBank/DDBJ databases">
        <authorList>
            <consortium name="Soft-shell Turtle Genome Consortium"/>
        </authorList>
    </citation>
    <scope>NUCLEOTIDE SEQUENCE [LARGE SCALE GENOMIC DNA]</scope>
    <source>
        <strain evidence="6">Daiwa-1</strain>
    </source>
</reference>
<evidence type="ECO:0000256" key="1">
    <source>
        <dbReference type="ARBA" id="ARBA00022729"/>
    </source>
</evidence>
<accession>K7G803</accession>
<dbReference type="GO" id="GO:0004867">
    <property type="term" value="F:serine-type endopeptidase inhibitor activity"/>
    <property type="evidence" value="ECO:0007669"/>
    <property type="project" value="TreeGrafter"/>
</dbReference>
<evidence type="ECO:0000256" key="2">
    <source>
        <dbReference type="ARBA" id="ARBA00023157"/>
    </source>
</evidence>
<evidence type="ECO:0000313" key="5">
    <source>
        <dbReference type="Ensembl" id="ENSPSIP00000016414.1"/>
    </source>
</evidence>
<feature type="domain" description="WAP" evidence="4">
    <location>
        <begin position="83"/>
        <end position="131"/>
    </location>
</feature>
<dbReference type="AlphaFoldDB" id="K7G803"/>
<feature type="signal peptide" evidence="3">
    <location>
        <begin position="1"/>
        <end position="23"/>
    </location>
</feature>
<keyword evidence="1 3" id="KW-0732">Signal</keyword>
<feature type="chain" id="PRO_5003902655" description="WAP domain-containing protein" evidence="3">
    <location>
        <begin position="24"/>
        <end position="140"/>
    </location>
</feature>
<dbReference type="SMART" id="SM00217">
    <property type="entry name" value="WAP"/>
    <property type="match status" value="2"/>
</dbReference>
<dbReference type="HOGENOM" id="CLU_105901_2_1_1"/>
<evidence type="ECO:0000256" key="3">
    <source>
        <dbReference type="SAM" id="SignalP"/>
    </source>
</evidence>
<evidence type="ECO:0000313" key="6">
    <source>
        <dbReference type="Proteomes" id="UP000007267"/>
    </source>
</evidence>
<keyword evidence="6" id="KW-1185">Reference proteome</keyword>
<name>K7G803_PELSI</name>
<dbReference type="PRINTS" id="PR00003">
    <property type="entry name" value="4DISULPHCORE"/>
</dbReference>
<dbReference type="CDD" id="cd00199">
    <property type="entry name" value="WAP"/>
    <property type="match status" value="1"/>
</dbReference>
<dbReference type="Gene3D" id="4.10.75.10">
    <property type="entry name" value="Elafin-like"/>
    <property type="match status" value="2"/>
</dbReference>
<dbReference type="eggNOG" id="ENOG502SWIR">
    <property type="taxonomic scope" value="Eukaryota"/>
</dbReference>
<feature type="domain" description="WAP" evidence="4">
    <location>
        <begin position="33"/>
        <end position="80"/>
    </location>
</feature>
<protein>
    <recommendedName>
        <fullName evidence="4">WAP domain-containing protein</fullName>
    </recommendedName>
</protein>
<dbReference type="OMA" id="QRGCAND"/>
<dbReference type="GO" id="GO:0045087">
    <property type="term" value="P:innate immune response"/>
    <property type="evidence" value="ECO:0007669"/>
    <property type="project" value="TreeGrafter"/>
</dbReference>